<evidence type="ECO:0000313" key="7">
    <source>
        <dbReference type="Proteomes" id="UP000261620"/>
    </source>
</evidence>
<reference evidence="6" key="2">
    <citation type="submission" date="2025-09" db="UniProtKB">
        <authorList>
            <consortium name="Ensembl"/>
        </authorList>
    </citation>
    <scope>IDENTIFICATION</scope>
</reference>
<sequence length="241" mass="27609">MFQPPVLPRLHTRTAPMKLVALLLFCLSAFAAAEEDERLPNKCEVCKFLTVELQDSLDKTGRSKEVLEVGEVLDTGKRRRKIKYNTSETRLTEAMDNICEGILQYSVHAERPGSLRYAKGASQTMTTLKNLVHKGVKVELGLPYELWDEPSVEVTDMKKQCETMLEQYEDVVEDWYFHHQDHRLENFLCQNHVLKPSEQECMKEVWKGDTGTRGGAESDGTTEEKEEEEEEEGKMHDAGEL</sequence>
<keyword evidence="7" id="KW-1185">Reference proteome</keyword>
<comment type="similarity">
    <text evidence="1">Belongs to the canopy family.</text>
</comment>
<proteinExistence type="inferred from homology"/>
<evidence type="ECO:0000256" key="4">
    <source>
        <dbReference type="SAM" id="SignalP"/>
    </source>
</evidence>
<dbReference type="STRING" id="94237.ENSMMOP00000016569"/>
<dbReference type="Ensembl" id="ENSMMOT00000016843.1">
    <property type="protein sequence ID" value="ENSMMOP00000016569.1"/>
    <property type="gene ID" value="ENSMMOG00000012618.1"/>
</dbReference>
<dbReference type="AlphaFoldDB" id="A0A3Q3X3M5"/>
<keyword evidence="2 4" id="KW-0732">Signal</keyword>
<feature type="compositionally biased region" description="Acidic residues" evidence="3">
    <location>
        <begin position="220"/>
        <end position="232"/>
    </location>
</feature>
<evidence type="ECO:0000256" key="2">
    <source>
        <dbReference type="ARBA" id="ARBA00022729"/>
    </source>
</evidence>
<organism evidence="6 7">
    <name type="scientific">Mola mola</name>
    <name type="common">Ocean sunfish</name>
    <name type="synonym">Tetraodon mola</name>
    <dbReference type="NCBI Taxonomy" id="94237"/>
    <lineage>
        <taxon>Eukaryota</taxon>
        <taxon>Metazoa</taxon>
        <taxon>Chordata</taxon>
        <taxon>Craniata</taxon>
        <taxon>Vertebrata</taxon>
        <taxon>Euteleostomi</taxon>
        <taxon>Actinopterygii</taxon>
        <taxon>Neopterygii</taxon>
        <taxon>Teleostei</taxon>
        <taxon>Neoteleostei</taxon>
        <taxon>Acanthomorphata</taxon>
        <taxon>Eupercaria</taxon>
        <taxon>Tetraodontiformes</taxon>
        <taxon>Molidae</taxon>
        <taxon>Mola</taxon>
    </lineage>
</organism>
<dbReference type="PANTHER" id="PTHR15382:SF3">
    <property type="entry name" value="PROTEIN CANOPY HOMOLOG 4"/>
    <property type="match status" value="1"/>
</dbReference>
<dbReference type="Pfam" id="PF11938">
    <property type="entry name" value="DUF3456"/>
    <property type="match status" value="1"/>
</dbReference>
<dbReference type="PANTHER" id="PTHR15382">
    <property type="entry name" value="CTG4A-RELATED"/>
    <property type="match status" value="1"/>
</dbReference>
<feature type="signal peptide" evidence="4">
    <location>
        <begin position="1"/>
        <end position="33"/>
    </location>
</feature>
<evidence type="ECO:0000313" key="6">
    <source>
        <dbReference type="Ensembl" id="ENSMMOP00000016569.1"/>
    </source>
</evidence>
<reference evidence="6" key="1">
    <citation type="submission" date="2025-08" db="UniProtKB">
        <authorList>
            <consortium name="Ensembl"/>
        </authorList>
    </citation>
    <scope>IDENTIFICATION</scope>
</reference>
<evidence type="ECO:0000259" key="5">
    <source>
        <dbReference type="Pfam" id="PF11938"/>
    </source>
</evidence>
<evidence type="ECO:0000256" key="1">
    <source>
        <dbReference type="ARBA" id="ARBA00007285"/>
    </source>
</evidence>
<dbReference type="OMA" id="CKFLTME"/>
<dbReference type="Proteomes" id="UP000261620">
    <property type="component" value="Unplaced"/>
</dbReference>
<feature type="domain" description="DUF3456" evidence="5">
    <location>
        <begin position="42"/>
        <end position="201"/>
    </location>
</feature>
<evidence type="ECO:0000256" key="3">
    <source>
        <dbReference type="SAM" id="MobiDB-lite"/>
    </source>
</evidence>
<name>A0A3Q3X3M5_MOLML</name>
<dbReference type="InterPro" id="IPR021852">
    <property type="entry name" value="DUF3456"/>
</dbReference>
<accession>A0A3Q3X3M5</accession>
<feature type="chain" id="PRO_5018548070" description="DUF3456 domain-containing protein" evidence="4">
    <location>
        <begin position="34"/>
        <end position="241"/>
    </location>
</feature>
<feature type="region of interest" description="Disordered" evidence="3">
    <location>
        <begin position="206"/>
        <end position="241"/>
    </location>
</feature>
<protein>
    <recommendedName>
        <fullName evidence="5">DUF3456 domain-containing protein</fullName>
    </recommendedName>
</protein>